<feature type="compositionally biased region" description="Low complexity" evidence="2">
    <location>
        <begin position="1560"/>
        <end position="1573"/>
    </location>
</feature>
<dbReference type="InterPro" id="IPR051425">
    <property type="entry name" value="Formin_Homology"/>
</dbReference>
<dbReference type="GO" id="GO:0031267">
    <property type="term" value="F:small GTPase binding"/>
    <property type="evidence" value="ECO:0007669"/>
    <property type="project" value="InterPro"/>
</dbReference>
<dbReference type="PANTHER" id="PTHR45725:SF1">
    <property type="entry name" value="DISHEVELLED ASSOCIATED ACTIVATOR OF MORPHOGENESIS, ISOFORM D"/>
    <property type="match status" value="1"/>
</dbReference>
<dbReference type="Gene3D" id="1.20.58.2220">
    <property type="entry name" value="Formin, FH2 domain"/>
    <property type="match status" value="1"/>
</dbReference>
<dbReference type="InterPro" id="IPR014768">
    <property type="entry name" value="GBD/FH3_dom"/>
</dbReference>
<dbReference type="SMART" id="SM01140">
    <property type="entry name" value="Drf_GBD"/>
    <property type="match status" value="1"/>
</dbReference>
<feature type="region of interest" description="Disordered" evidence="2">
    <location>
        <begin position="1115"/>
        <end position="1155"/>
    </location>
</feature>
<feature type="region of interest" description="Disordered" evidence="2">
    <location>
        <begin position="433"/>
        <end position="454"/>
    </location>
</feature>
<feature type="region of interest" description="Disordered" evidence="2">
    <location>
        <begin position="231"/>
        <end position="286"/>
    </location>
</feature>
<dbReference type="GO" id="GO:0003779">
    <property type="term" value="F:actin binding"/>
    <property type="evidence" value="ECO:0007669"/>
    <property type="project" value="InterPro"/>
</dbReference>
<dbReference type="Gene3D" id="1.25.10.10">
    <property type="entry name" value="Leucine-rich Repeat Variant"/>
    <property type="match status" value="1"/>
</dbReference>
<evidence type="ECO:0000313" key="5">
    <source>
        <dbReference type="EMBL" id="PAV21353.1"/>
    </source>
</evidence>
<dbReference type="SMART" id="SM01139">
    <property type="entry name" value="Drf_FH3"/>
    <property type="match status" value="1"/>
</dbReference>
<gene>
    <name evidence="5" type="ORF">PNOK_0398000</name>
</gene>
<dbReference type="InterPro" id="IPR010472">
    <property type="entry name" value="FH3_dom"/>
</dbReference>
<dbReference type="InParanoid" id="A0A286UP37"/>
<dbReference type="EMBL" id="NBII01000003">
    <property type="protein sequence ID" value="PAV21353.1"/>
    <property type="molecule type" value="Genomic_DNA"/>
</dbReference>
<dbReference type="PROSITE" id="PS51232">
    <property type="entry name" value="GBD_FH3"/>
    <property type="match status" value="1"/>
</dbReference>
<feature type="coiled-coil region" evidence="1">
    <location>
        <begin position="893"/>
        <end position="986"/>
    </location>
</feature>
<feature type="region of interest" description="Disordered" evidence="2">
    <location>
        <begin position="300"/>
        <end position="336"/>
    </location>
</feature>
<feature type="domain" description="FH2" evidence="4">
    <location>
        <begin position="1154"/>
        <end position="1558"/>
    </location>
</feature>
<dbReference type="SUPFAM" id="SSF101447">
    <property type="entry name" value="Formin homology 2 domain (FH2 domain)"/>
    <property type="match status" value="1"/>
</dbReference>
<name>A0A286UP37_9AGAM</name>
<dbReference type="SMART" id="SM00498">
    <property type="entry name" value="FH2"/>
    <property type="match status" value="1"/>
</dbReference>
<dbReference type="Pfam" id="PF06371">
    <property type="entry name" value="Drf_GBD"/>
    <property type="match status" value="1"/>
</dbReference>
<dbReference type="SUPFAM" id="SSF48371">
    <property type="entry name" value="ARM repeat"/>
    <property type="match status" value="1"/>
</dbReference>
<dbReference type="PANTHER" id="PTHR45725">
    <property type="entry name" value="FORMIN HOMOLOGY 2 FAMILY MEMBER"/>
    <property type="match status" value="1"/>
</dbReference>
<dbReference type="GO" id="GO:0030036">
    <property type="term" value="P:actin cytoskeleton organization"/>
    <property type="evidence" value="ECO:0007669"/>
    <property type="project" value="InterPro"/>
</dbReference>
<reference evidence="5 6" key="1">
    <citation type="journal article" date="2017" name="Mol. Ecol.">
        <title>Comparative and population genomic landscape of Phellinus noxius: A hypervariable fungus causing root rot in trees.</title>
        <authorList>
            <person name="Chung C.L."/>
            <person name="Lee T.J."/>
            <person name="Akiba M."/>
            <person name="Lee H.H."/>
            <person name="Kuo T.H."/>
            <person name="Liu D."/>
            <person name="Ke H.M."/>
            <person name="Yokoi T."/>
            <person name="Roa M.B."/>
            <person name="Lu M.J."/>
            <person name="Chang Y.Y."/>
            <person name="Ann P.J."/>
            <person name="Tsai J.N."/>
            <person name="Chen C.Y."/>
            <person name="Tzean S.S."/>
            <person name="Ota Y."/>
            <person name="Hattori T."/>
            <person name="Sahashi N."/>
            <person name="Liou R.F."/>
            <person name="Kikuchi T."/>
            <person name="Tsai I.J."/>
        </authorList>
    </citation>
    <scope>NUCLEOTIDE SEQUENCE [LARGE SCALE GENOMIC DNA]</scope>
    <source>
        <strain evidence="5 6">FFPRI411160</strain>
    </source>
</reference>
<dbReference type="Proteomes" id="UP000217199">
    <property type="component" value="Unassembled WGS sequence"/>
</dbReference>
<feature type="compositionally biased region" description="Pro residues" evidence="2">
    <location>
        <begin position="1125"/>
        <end position="1146"/>
    </location>
</feature>
<dbReference type="Pfam" id="PF06367">
    <property type="entry name" value="Drf_FH3"/>
    <property type="match status" value="1"/>
</dbReference>
<feature type="compositionally biased region" description="Polar residues" evidence="2">
    <location>
        <begin position="433"/>
        <end position="442"/>
    </location>
</feature>
<evidence type="ECO:0000256" key="1">
    <source>
        <dbReference type="SAM" id="Coils"/>
    </source>
</evidence>
<evidence type="ECO:0000256" key="2">
    <source>
        <dbReference type="SAM" id="MobiDB-lite"/>
    </source>
</evidence>
<dbReference type="Pfam" id="PF02181">
    <property type="entry name" value="FH2"/>
    <property type="match status" value="1"/>
</dbReference>
<dbReference type="PROSITE" id="PS51444">
    <property type="entry name" value="FH2"/>
    <property type="match status" value="1"/>
</dbReference>
<keyword evidence="1" id="KW-0175">Coiled coil</keyword>
<dbReference type="InterPro" id="IPR011989">
    <property type="entry name" value="ARM-like"/>
</dbReference>
<feature type="compositionally biased region" description="Polar residues" evidence="2">
    <location>
        <begin position="1580"/>
        <end position="1593"/>
    </location>
</feature>
<comment type="caution">
    <text evidence="5">The sequence shown here is derived from an EMBL/GenBank/DDBJ whole genome shotgun (WGS) entry which is preliminary data.</text>
</comment>
<dbReference type="OrthoDB" id="1668162at2759"/>
<feature type="compositionally biased region" description="Low complexity" evidence="2">
    <location>
        <begin position="263"/>
        <end position="273"/>
    </location>
</feature>
<protein>
    <submittedName>
        <fullName evidence="5">GTPase effector DIA Diaphanous</fullName>
    </submittedName>
</protein>
<organism evidence="5 6">
    <name type="scientific">Pyrrhoderma noxium</name>
    <dbReference type="NCBI Taxonomy" id="2282107"/>
    <lineage>
        <taxon>Eukaryota</taxon>
        <taxon>Fungi</taxon>
        <taxon>Dikarya</taxon>
        <taxon>Basidiomycota</taxon>
        <taxon>Agaricomycotina</taxon>
        <taxon>Agaricomycetes</taxon>
        <taxon>Hymenochaetales</taxon>
        <taxon>Hymenochaetaceae</taxon>
        <taxon>Pyrrhoderma</taxon>
    </lineage>
</organism>
<dbReference type="STRING" id="2282107.A0A286UP37"/>
<evidence type="ECO:0000259" key="4">
    <source>
        <dbReference type="PROSITE" id="PS51444"/>
    </source>
</evidence>
<dbReference type="InterPro" id="IPR015425">
    <property type="entry name" value="FH2_Formin"/>
</dbReference>
<sequence>MADSAPLIIPVLSPSGNILFASVLHNATIKDVTESLRLSNDTKDEILDDLTDEGWDIQKVRREKPGRVWDEEELESIGTELLSPNEPVSSVLSSADSSTGKHFSSFPLTSHLHSADIRLVSRHPLLKVSLSFLRVPEIHDGFEWTVYITRRSTVQNVIDSICERLGLVKSLPVPGSPTLDYSIEEVTIEGDKEVSTRLPDEAILSLLSENSVNKKTKYVFCVPDEWYRRPGTHTSALTPSESTLKQLAEEDVEDEGTAKQKSSTDSPVSTPVPNKRPESSGSAGTFSSKRFSSIFESWMASSSSNPTQEDSSEHKRPIVSEPIVLDKQDISQSDDDGELSIDEEFEQMINDLGLKGEKQDAMRNLPLDRKRYLLRQNREMRTSSSDKANVPKLSQSATLGPTKAASLIPALIPNLTGDNGVMKRFSVSSWGSPLTSQTTGSSVEAPGSPVVANNFKSPRNSIIMKDGDGPIGEDIAPLQPQTTGGLWGGWWSSSGGDSWVGSLSKSMTSPRQNKTTSFYADGLRSRRPTDIKLVKHLISLRVHLSTAKLSWVEQFLGESKGMDALAFLLANLVAKGGKHKKLSDTEESVLYEVVKCLRVLLNTEPGFNQFLASPTLITHVTYTLHTESIKLRVLSCELLAAICLISVTLGHRLVLASFSDFRIAFDESFRFEELLKALRLPDDGGDDDSESEALQTEKHIEEGEWEARTAIMTLINALTTCPESLEGRIELREEFSRRGLNEIIVTMRYIRPPDALVTQIDVYTEEKFEDEEDQRERSKSILKKDEGDPELASIFNILAEVSIRHAALRISLLDSLSRLAYFLDKETTLKFKAEQLAIQSKLLEECSSVNELGADWVQLMKNFASHLSDIVKQPLKIITASEDVRPEDSLNEKVILRSQIDTLERENTNMKTERDTIRVEMETLKAASLTSKNTKSGKEGVQNLVQRLISKEKQVVQLQAEIDRLKSSKETELRNSEERLKNEREKVKWSAFSDEIVELKKKLNTTSSDNQRKDKEITYLKRALEAVYSRLYDDNNPHENVLNGSQMKDADIEKFTSSAVEAITAKDEEIGTLRSEILSLKQRIETPYPSPDSDKQKAVPQIAYNTNYPPASIPASTATLSPILPLSPPPPPPPPPPMPGPPPPPNLNRKFTLEPKPAYPGKRLKPFFWTKVGNQVAGPSIWDEVISLDSSIFIDAKELEEAFSLEPTSSKISISQTDASSKGSSSVELLDSRRAMNVMIMLSRIRLSPTEIKRSLLSLDDSKLSVDELKVIARHLPTPDEVKRIHEFADNKQLGKAEQYFKEIIGIPRLSERIDCMLYRRRLELDIEETRPELDIARHAVKELKGSSRFRQVLKTVLTIGNTLNGSSYRGNAKGFQLDALLKMRETTTSKASPDCPTLLHFVAKVLLKSDAELVNFLDELPHLEAAARLSIHTVSSTVATLSAGLAQVQTEIKLIRQGKLKVSLEDRFIQVMEPFVIQNTQTIQALENMNRVVEAELKGLLAYFGEASVSDSEGTKPEDFFSLIVSFSTSLRKAALEMHEKMTKATENITPTPSRVIGKSSLSIPTSKSSNKGARNAGALSSQTKLPPTVSTGLLIPPPPRSLRSRQICGTALWAEGNWTKQSRVCARVYGEIASAIRLPGP</sequence>
<proteinExistence type="predicted"/>
<dbReference type="InterPro" id="IPR042201">
    <property type="entry name" value="FH2_Formin_sf"/>
</dbReference>
<feature type="compositionally biased region" description="Polar residues" evidence="2">
    <location>
        <begin position="300"/>
        <end position="309"/>
    </location>
</feature>
<feature type="compositionally biased region" description="Polar residues" evidence="2">
    <location>
        <begin position="232"/>
        <end position="245"/>
    </location>
</feature>
<evidence type="ECO:0000259" key="3">
    <source>
        <dbReference type="PROSITE" id="PS51232"/>
    </source>
</evidence>
<evidence type="ECO:0000313" key="6">
    <source>
        <dbReference type="Proteomes" id="UP000217199"/>
    </source>
</evidence>
<keyword evidence="6" id="KW-1185">Reference proteome</keyword>
<dbReference type="InterPro" id="IPR010473">
    <property type="entry name" value="GTPase-bd"/>
</dbReference>
<accession>A0A286UP37</accession>
<dbReference type="InterPro" id="IPR016024">
    <property type="entry name" value="ARM-type_fold"/>
</dbReference>
<feature type="region of interest" description="Disordered" evidence="2">
    <location>
        <begin position="1551"/>
        <end position="1599"/>
    </location>
</feature>
<feature type="compositionally biased region" description="Basic and acidic residues" evidence="2">
    <location>
        <begin position="311"/>
        <end position="329"/>
    </location>
</feature>
<feature type="domain" description="GBD/FH3" evidence="3">
    <location>
        <begin position="333"/>
        <end position="854"/>
    </location>
</feature>